<evidence type="ECO:0000256" key="3">
    <source>
        <dbReference type="SAM" id="MobiDB-lite"/>
    </source>
</evidence>
<reference evidence="5" key="2">
    <citation type="submission" date="2021-05" db="EMBL/GenBank/DDBJ databases">
        <authorList>
            <person name="Moolhuijzen P.M."/>
            <person name="Moffat C.S."/>
        </authorList>
    </citation>
    <scope>NUCLEOTIDE SEQUENCE</scope>
    <source>
        <strain evidence="5">86-124</strain>
    </source>
</reference>
<comment type="caution">
    <text evidence="4">The sequence shown here is derived from an EMBL/GenBank/DDBJ whole genome shotgun (WGS) entry which is preliminary data.</text>
</comment>
<evidence type="ECO:0000313" key="6">
    <source>
        <dbReference type="Proteomes" id="UP000245464"/>
    </source>
</evidence>
<dbReference type="Pfam" id="PF13855">
    <property type="entry name" value="LRR_8"/>
    <property type="match status" value="1"/>
</dbReference>
<gene>
    <name evidence="5" type="ORF">Ptr86124_001917</name>
    <name evidence="4" type="ORF">PtrM4_063450</name>
</gene>
<evidence type="ECO:0000313" key="7">
    <source>
        <dbReference type="Proteomes" id="UP000249757"/>
    </source>
</evidence>
<dbReference type="Proteomes" id="UP000249757">
    <property type="component" value="Unassembled WGS sequence"/>
</dbReference>
<accession>A0A2W1EFN7</accession>
<evidence type="ECO:0000256" key="1">
    <source>
        <dbReference type="ARBA" id="ARBA00022614"/>
    </source>
</evidence>
<dbReference type="SUPFAM" id="SSF52075">
    <property type="entry name" value="Outer arm dynein light chain 1"/>
    <property type="match status" value="1"/>
</dbReference>
<dbReference type="GO" id="GO:0005737">
    <property type="term" value="C:cytoplasm"/>
    <property type="evidence" value="ECO:0007669"/>
    <property type="project" value="TreeGrafter"/>
</dbReference>
<evidence type="ECO:0000313" key="5">
    <source>
        <dbReference type="EMBL" id="KAI1518789.1"/>
    </source>
</evidence>
<dbReference type="InterPro" id="IPR050216">
    <property type="entry name" value="LRR_domain-containing"/>
</dbReference>
<reference evidence="4" key="1">
    <citation type="journal article" date="2018" name="BMC Genomics">
        <title>Comparative genomics of the wheat fungal pathogen Pyrenophora tritici-repentis reveals chromosomal variations and genome plasticity.</title>
        <authorList>
            <person name="Moolhuijzen P."/>
            <person name="See P.T."/>
            <person name="Hane J.K."/>
            <person name="Shi G."/>
            <person name="Liu Z."/>
            <person name="Oliver R.P."/>
            <person name="Moffat C.S."/>
        </authorList>
    </citation>
    <scope>NUCLEOTIDE SEQUENCE [LARGE SCALE GENOMIC DNA]</scope>
    <source>
        <strain evidence="4">M4</strain>
    </source>
</reference>
<keyword evidence="7" id="KW-1185">Reference proteome</keyword>
<proteinExistence type="predicted"/>
<dbReference type="OMA" id="SVCSWGC"/>
<dbReference type="EMBL" id="NRDI02000002">
    <property type="protein sequence ID" value="KAI1518789.1"/>
    <property type="molecule type" value="Genomic_DNA"/>
</dbReference>
<organism evidence="4 6">
    <name type="scientific">Pyrenophora tritici-repentis</name>
    <dbReference type="NCBI Taxonomy" id="45151"/>
    <lineage>
        <taxon>Eukaryota</taxon>
        <taxon>Fungi</taxon>
        <taxon>Dikarya</taxon>
        <taxon>Ascomycota</taxon>
        <taxon>Pezizomycotina</taxon>
        <taxon>Dothideomycetes</taxon>
        <taxon>Pleosporomycetidae</taxon>
        <taxon>Pleosporales</taxon>
        <taxon>Pleosporineae</taxon>
        <taxon>Pleosporaceae</taxon>
        <taxon>Pyrenophora</taxon>
    </lineage>
</organism>
<keyword evidence="2" id="KW-0677">Repeat</keyword>
<dbReference type="Proteomes" id="UP000245464">
    <property type="component" value="Chromosome 2"/>
</dbReference>
<dbReference type="Gene3D" id="3.80.10.10">
    <property type="entry name" value="Ribonuclease Inhibitor"/>
    <property type="match status" value="1"/>
</dbReference>
<dbReference type="InterPro" id="IPR001611">
    <property type="entry name" value="Leu-rich_rpt"/>
</dbReference>
<dbReference type="EMBL" id="NQIK02000002">
    <property type="protein sequence ID" value="KAF7574721.1"/>
    <property type="molecule type" value="Genomic_DNA"/>
</dbReference>
<keyword evidence="1" id="KW-0433">Leucine-rich repeat</keyword>
<dbReference type="PANTHER" id="PTHR48051">
    <property type="match status" value="1"/>
</dbReference>
<dbReference type="InterPro" id="IPR032675">
    <property type="entry name" value="LRR_dom_sf"/>
</dbReference>
<dbReference type="OrthoDB" id="1517790at2759"/>
<dbReference type="AlphaFoldDB" id="A0A2W1EFN7"/>
<evidence type="ECO:0000256" key="2">
    <source>
        <dbReference type="ARBA" id="ARBA00022737"/>
    </source>
</evidence>
<reference evidence="7" key="4">
    <citation type="journal article" date="2022" name="Microb. Genom.">
        <title>A global pangenome for the wheat fungal pathogen Pyrenophora tritici-repentis and prediction of effector protein structural homology.</title>
        <authorList>
            <person name="Moolhuijzen P.M."/>
            <person name="See P.T."/>
            <person name="Shi G."/>
            <person name="Powell H.R."/>
            <person name="Cockram J."/>
            <person name="Jorgensen L.N."/>
            <person name="Benslimane H."/>
            <person name="Strelkov S.E."/>
            <person name="Turner J."/>
            <person name="Liu Z."/>
            <person name="Moffat C.S."/>
        </authorList>
    </citation>
    <scope>NUCLEOTIDE SEQUENCE [LARGE SCALE GENOMIC DNA]</scope>
</reference>
<name>A0A2W1EFN7_9PLEO</name>
<sequence>MAKSMDLDAIPPSSPPHMSTLDSSPFPPFFEPQHSAFTSKSSSPPPTFSSDDSRESVDVTNYQSPRIYKNKRKGTWWDNRESAHTTPEVKKTKFSRNFDSGIYMHSDASDSSDDLPPPHKSPFALNITFSDTDDAIDVGDIHEERTAIGVSRYPRITISATERAFNDQVEEGLANNQEQYNFEDEDLGDRDITRIGDLKNVIRNPPVYDNELPTEGQFRSLEPELRIVLNKNKLQTLTPTLFDIEFLKSLYLRENQIEELPQDIRRLRNLQALDVSRNKLQYFPFDIIRLLQPYGGLERLTTMGNNLLEPMTCARFRTSDYVPQEEGTLYDMDALPLDRVRDDARKQLAHLYENLDTYEDRDQAIWRIRYYESWANSFDGGDDARECEVEKDTCLYPHHPTLNLRDIDDPNVMAHAPQYIARTLVTYYDQCGTQFPKSSSLPSSGQDQYPILIETSRGTYGVPSSYWFKPASSSRVFPLLTSSLHQALRHAAPEDIRNLVSGNGRYRLPREVEGFLRRADENSRGGYSAFRQCHVCSRDYVVARAEWVEFWSFGYGVFLPLKVSVCSWGCVPAQMMQEPEKLLEL</sequence>
<dbReference type="PANTHER" id="PTHR48051:SF54">
    <property type="entry name" value="LEUCINE-RICH REPEAT-CONTAINING PROTEIN"/>
    <property type="match status" value="1"/>
</dbReference>
<feature type="region of interest" description="Disordered" evidence="3">
    <location>
        <begin position="105"/>
        <end position="126"/>
    </location>
</feature>
<reference evidence="5" key="3">
    <citation type="journal article" date="2022" name="bioRxiv">
        <title>A global pangenome for the wheat fungal pathogen Pyrenophora tritici-repentis and prediction of effector protein structural homology.</title>
        <authorList>
            <person name="Moolhuijzen P."/>
            <person name="See P.T."/>
            <person name="Shi G."/>
            <person name="Powell H.R."/>
            <person name="Cockram J."/>
            <person name="Jorgensen L.N."/>
            <person name="Benslimane H."/>
            <person name="Strelkov S.E."/>
            <person name="Turner J."/>
            <person name="Liu Z."/>
            <person name="Moffat C.S."/>
        </authorList>
    </citation>
    <scope>NUCLEOTIDE SEQUENCE</scope>
    <source>
        <strain evidence="5">86-124</strain>
    </source>
</reference>
<protein>
    <submittedName>
        <fullName evidence="5">Leucine rich repeat domain protein</fullName>
    </submittedName>
    <submittedName>
        <fullName evidence="4">Leucine-rich repeat (LRR) protein</fullName>
    </submittedName>
</protein>
<feature type="region of interest" description="Disordered" evidence="3">
    <location>
        <begin position="1"/>
        <end position="65"/>
    </location>
</feature>
<evidence type="ECO:0000313" key="4">
    <source>
        <dbReference type="EMBL" id="KAF7574721.1"/>
    </source>
</evidence>